<feature type="region of interest" description="Disordered" evidence="1">
    <location>
        <begin position="1"/>
        <end position="31"/>
    </location>
</feature>
<name>A0ABS3ECH9_9HYPH</name>
<feature type="compositionally biased region" description="Polar residues" evidence="1">
    <location>
        <begin position="1"/>
        <end position="17"/>
    </location>
</feature>
<comment type="caution">
    <text evidence="2">The sequence shown here is derived from an EMBL/GenBank/DDBJ whole genome shotgun (WGS) entry which is preliminary data.</text>
</comment>
<evidence type="ECO:0000256" key="1">
    <source>
        <dbReference type="SAM" id="MobiDB-lite"/>
    </source>
</evidence>
<protein>
    <submittedName>
        <fullName evidence="2">Uncharacterized protein</fullName>
    </submittedName>
</protein>
<evidence type="ECO:0000313" key="3">
    <source>
        <dbReference type="Proteomes" id="UP000664699"/>
    </source>
</evidence>
<feature type="compositionally biased region" description="Basic and acidic residues" evidence="1">
    <location>
        <begin position="18"/>
        <end position="31"/>
    </location>
</feature>
<dbReference type="RefSeq" id="WP_207132982.1">
    <property type="nucleotide sequence ID" value="NZ_JAFLNA010000001.1"/>
</dbReference>
<evidence type="ECO:0000313" key="2">
    <source>
        <dbReference type="EMBL" id="MBO0129645.1"/>
    </source>
</evidence>
<dbReference type="Proteomes" id="UP000664699">
    <property type="component" value="Unassembled WGS sequence"/>
</dbReference>
<organism evidence="2 3">
    <name type="scientific">Agrobacterium burrii</name>
    <dbReference type="NCBI Taxonomy" id="2815339"/>
    <lineage>
        <taxon>Bacteria</taxon>
        <taxon>Pseudomonadati</taxon>
        <taxon>Pseudomonadota</taxon>
        <taxon>Alphaproteobacteria</taxon>
        <taxon>Hyphomicrobiales</taxon>
        <taxon>Rhizobiaceae</taxon>
        <taxon>Rhizobium/Agrobacterium group</taxon>
        <taxon>Agrobacterium</taxon>
        <taxon>Agrobacterium tumefaciens complex</taxon>
    </lineage>
</organism>
<accession>A0ABS3ECH9</accession>
<gene>
    <name evidence="2" type="ORF">JZX89_02670</name>
</gene>
<sequence>MSGNRKSFGSAPGTTLSDRLRQQQEQLRRRSEIAAAQAAKAAARLSSTEDPATDNPIGGVNADVWIQSLRKVPLKAVGGDALPLSEVYDNVLRAVIGSMNSREPVVLMTWPARDICLSAVTSLLALADVAACAEIEVAAFGSLHRSFDRPRGMKTLIYPYARTTHEPARDIQVDRDYLYRTHLAHLTRHASGSDTDGTLKDYHQTLSRVRTLDGRGRDGTVRPEYEHPTLDEILPHGNCEGVVHPNGSLLWRTSSRTDLKEHNTVRTDVNDGDGASYYLYGARRGDEILFRKIRGSLDLIIFDLTRTGRGRLGDDWAATTARMYRHLRKLFPTAGVVAVTEDPWSFDKARFEIFADEPSDVRRRNIRPSKSLTITAMSSSILANPCERPAWSGGGTIDAKGFNGDGTALVEKLRAILSRLHRARDRDGASVIVDIIAKLRRSSSLPGSLRAYADHLVDEKGENVAIDVMSNYRITEQVQHLQQTSSAASMIGGEDLAAALRDATSAMKRLNKATPMSFMLEAVITSIIQSSSKSLFMFRSQMLAEFAREALCKRIPELVNRLDKEMIVFSGPGGLSDVTGLPVSERNKFKRIYVVAPARDGVLTFFSKEWLPSEVYVLADGDTLTYSSRDAFRLADQVKEPEIASRLKKYATAAAKDLSGLGMAPIEITKTPDLPEELQFPSESIINLAGDVRNASGDLLEFTMESGQKIIARSGTGLVRQDGSKSMVSFRQIEAKDVKAGENICVISSSFVDRARVFLSIQANASEAIRGYHEDVVRRFALVPGFSETDKIRALIERIGDPSLQVQTVRRWIDLERQLQVPLHEVVTHAPRDWDAFLKFTAALGMSVDLAGRFWHWGVKAQRSFRMKAGMEFHDAYRNILTDPYAALAFAGNAKRVSEIERLQRLAEENVSQVTSVRRFKP</sequence>
<proteinExistence type="predicted"/>
<dbReference type="EMBL" id="JAFLNA010000001">
    <property type="protein sequence ID" value="MBO0129645.1"/>
    <property type="molecule type" value="Genomic_DNA"/>
</dbReference>
<keyword evidence="3" id="KW-1185">Reference proteome</keyword>
<reference evidence="2 3" key="1">
    <citation type="submission" date="2021-03" db="EMBL/GenBank/DDBJ databases">
        <title>Whole genome sequence of Agrobacterium sp. strain Rnr.</title>
        <authorList>
            <person name="Mafakheri H."/>
            <person name="Taghavi S.M."/>
            <person name="Nemanja K."/>
            <person name="Osdaghi E."/>
        </authorList>
    </citation>
    <scope>NUCLEOTIDE SEQUENCE [LARGE SCALE GENOMIC DNA]</scope>
    <source>
        <strain evidence="2 3">Rnr</strain>
    </source>
</reference>